<feature type="domain" description="(S)-ureidoglycine aminohydrolase cupin" evidence="1">
    <location>
        <begin position="39"/>
        <end position="110"/>
    </location>
</feature>
<organism evidence="2 3">
    <name type="scientific">Segnochrobactrum spirostomi</name>
    <dbReference type="NCBI Taxonomy" id="2608987"/>
    <lineage>
        <taxon>Bacteria</taxon>
        <taxon>Pseudomonadati</taxon>
        <taxon>Pseudomonadota</taxon>
        <taxon>Alphaproteobacteria</taxon>
        <taxon>Hyphomicrobiales</taxon>
        <taxon>Segnochrobactraceae</taxon>
        <taxon>Segnochrobactrum</taxon>
    </lineage>
</organism>
<dbReference type="Proteomes" id="UP000332515">
    <property type="component" value="Unassembled WGS sequence"/>
</dbReference>
<dbReference type="CDD" id="cd02227">
    <property type="entry name" value="cupin_TM1112-like"/>
    <property type="match status" value="1"/>
</dbReference>
<dbReference type="InterPro" id="IPR008579">
    <property type="entry name" value="UGlyAH_Cupin_dom"/>
</dbReference>
<dbReference type="InterPro" id="IPR014710">
    <property type="entry name" value="RmlC-like_jellyroll"/>
</dbReference>
<dbReference type="AlphaFoldDB" id="A0A6A7Y4M0"/>
<gene>
    <name evidence="2" type="ORF">F0357_10995</name>
</gene>
<dbReference type="SUPFAM" id="SSF51182">
    <property type="entry name" value="RmlC-like cupins"/>
    <property type="match status" value="1"/>
</dbReference>
<evidence type="ECO:0000313" key="3">
    <source>
        <dbReference type="Proteomes" id="UP000332515"/>
    </source>
</evidence>
<name>A0A6A7Y4M0_9HYPH</name>
<comment type="caution">
    <text evidence="2">The sequence shown here is derived from an EMBL/GenBank/DDBJ whole genome shotgun (WGS) entry which is preliminary data.</text>
</comment>
<accession>A0A6A7Y4M0</accession>
<dbReference type="EMBL" id="VWNA01000001">
    <property type="protein sequence ID" value="MQT13158.1"/>
    <property type="molecule type" value="Genomic_DNA"/>
</dbReference>
<protein>
    <submittedName>
        <fullName evidence="2">DUF861 domain-containing protein</fullName>
    </submittedName>
</protein>
<sequence>MSTAGGETIHEAVRTLRLVSSLAVSDARPSASDNLFTDAAGELSVGFWVHQPGVLTVNYTEDEVCVILEGEVRLVAADGSAETYKAGDMFFIPAGFKGTWETLVAVRKLYVIREKLVVTP</sequence>
<dbReference type="InterPro" id="IPR011051">
    <property type="entry name" value="RmlC_Cupin_sf"/>
</dbReference>
<evidence type="ECO:0000313" key="2">
    <source>
        <dbReference type="EMBL" id="MQT13158.1"/>
    </source>
</evidence>
<dbReference type="RefSeq" id="WP_153481115.1">
    <property type="nucleotide sequence ID" value="NZ_VWNA01000001.1"/>
</dbReference>
<dbReference type="PANTHER" id="PTHR40943:SF1">
    <property type="entry name" value="CYTOPLASMIC PROTEIN"/>
    <property type="match status" value="1"/>
</dbReference>
<dbReference type="PANTHER" id="PTHR40943">
    <property type="entry name" value="CYTOPLASMIC PROTEIN-RELATED"/>
    <property type="match status" value="1"/>
</dbReference>
<evidence type="ECO:0000259" key="1">
    <source>
        <dbReference type="Pfam" id="PF05899"/>
    </source>
</evidence>
<keyword evidence="3" id="KW-1185">Reference proteome</keyword>
<reference evidence="2 3" key="1">
    <citation type="submission" date="2019-09" db="EMBL/GenBank/DDBJ databases">
        <title>Segnochrobactrum spirostomi gen. nov., sp. nov., isolated from the ciliate Spirostomum cf. yagiui and description of a novel family, Segnochrobactraceae fam. nov. within the order Rhizobiales of the class Alphaproteobacteria.</title>
        <authorList>
            <person name="Akter S."/>
            <person name="Shazib S.U.A."/>
            <person name="Shin M.K."/>
        </authorList>
    </citation>
    <scope>NUCLEOTIDE SEQUENCE [LARGE SCALE GENOMIC DNA]</scope>
    <source>
        <strain evidence="2 3">Sp-1</strain>
    </source>
</reference>
<dbReference type="Gene3D" id="2.60.120.10">
    <property type="entry name" value="Jelly Rolls"/>
    <property type="match status" value="1"/>
</dbReference>
<dbReference type="Pfam" id="PF05899">
    <property type="entry name" value="Cupin_3"/>
    <property type="match status" value="1"/>
</dbReference>
<proteinExistence type="predicted"/>